<gene>
    <name evidence="7" type="ORF">DXA38_22855</name>
</gene>
<name>A0A3E2V5L4_CLOIN</name>
<comment type="similarity">
    <text evidence="2 6">Belongs to the transposase mutator family.</text>
</comment>
<dbReference type="Proteomes" id="UP000260025">
    <property type="component" value="Unassembled WGS sequence"/>
</dbReference>
<evidence type="ECO:0000256" key="6">
    <source>
        <dbReference type="RuleBase" id="RU365089"/>
    </source>
</evidence>
<evidence type="ECO:0000256" key="2">
    <source>
        <dbReference type="ARBA" id="ARBA00010961"/>
    </source>
</evidence>
<evidence type="ECO:0000256" key="3">
    <source>
        <dbReference type="ARBA" id="ARBA00022578"/>
    </source>
</evidence>
<proteinExistence type="inferred from homology"/>
<reference evidence="7 8" key="1">
    <citation type="submission" date="2018-08" db="EMBL/GenBank/DDBJ databases">
        <title>A genome reference for cultivated species of the human gut microbiota.</title>
        <authorList>
            <person name="Zou Y."/>
            <person name="Xue W."/>
            <person name="Luo G."/>
        </authorList>
    </citation>
    <scope>NUCLEOTIDE SEQUENCE [LARGE SCALE GENOMIC DNA]</scope>
    <source>
        <strain evidence="7 8">OF01-2LB</strain>
    </source>
</reference>
<dbReference type="GO" id="GO:0003677">
    <property type="term" value="F:DNA binding"/>
    <property type="evidence" value="ECO:0007669"/>
    <property type="project" value="UniProtKB-UniRule"/>
</dbReference>
<evidence type="ECO:0000313" key="7">
    <source>
        <dbReference type="EMBL" id="RGC05824.1"/>
    </source>
</evidence>
<dbReference type="NCBIfam" id="NF033543">
    <property type="entry name" value="transpos_IS256"/>
    <property type="match status" value="1"/>
</dbReference>
<dbReference type="InterPro" id="IPR001207">
    <property type="entry name" value="Transposase_mutator"/>
</dbReference>
<protein>
    <recommendedName>
        <fullName evidence="6">Mutator family transposase</fullName>
    </recommendedName>
</protein>
<dbReference type="GO" id="GO:0004803">
    <property type="term" value="F:transposase activity"/>
    <property type="evidence" value="ECO:0007669"/>
    <property type="project" value="UniProtKB-UniRule"/>
</dbReference>
<dbReference type="PANTHER" id="PTHR33217:SF8">
    <property type="entry name" value="MUTATOR FAMILY TRANSPOSASE"/>
    <property type="match status" value="1"/>
</dbReference>
<keyword evidence="4 6" id="KW-0238">DNA-binding</keyword>
<accession>A0A3E2V5L4</accession>
<keyword evidence="3 6" id="KW-0815">Transposition</keyword>
<keyword evidence="6" id="KW-0814">Transposable element</keyword>
<dbReference type="EMBL" id="QVEV01000119">
    <property type="protein sequence ID" value="RGC05824.1"/>
    <property type="molecule type" value="Genomic_DNA"/>
</dbReference>
<comment type="function">
    <text evidence="1 6">Required for the transposition of the insertion element.</text>
</comment>
<sequence length="417" mass="48757">MVRKKDTPRKAIMREFMQNYLKENDVKVKDGNDVNAIMRDMMSVILEGVLDEELDQELGYSKYDYRNKETDNSRNGHSQKTMHTSYGDMQIEVPRDRNGEFQPQIVKKYQNTITQDMEEKIISMYAKGMTTSDIESHMKELYDIDISDSTISRITDKIMPIVKEWQDRPLESVYAAVFMDAIHYHVRSEGRIVKKAVYIALGIDMDGHRDILGMYIGENESAKFWLSVLNGLKNRGVEDILIVCVDGLSGFPQAIEAVYPQAEIQHCIIHQIRNTTKFVSYKDIKELMGDLKRVYTAVTEEVALNELEVFNDKWGKKYPKIYRSWSDHWATLSTYFKYPDAVRKLIYTTNAIEGFNRQLRKVTKSRTVFPSDNSLLKMLYLATMDITKKWTGRRQDWGEIRSQLEIYFEERLADKEI</sequence>
<dbReference type="Pfam" id="PF00872">
    <property type="entry name" value="Transposase_mut"/>
    <property type="match status" value="1"/>
</dbReference>
<dbReference type="PROSITE" id="PS01007">
    <property type="entry name" value="TRANSPOSASE_MUTATOR"/>
    <property type="match status" value="1"/>
</dbReference>
<evidence type="ECO:0000256" key="1">
    <source>
        <dbReference type="ARBA" id="ARBA00002190"/>
    </source>
</evidence>
<evidence type="ECO:0000313" key="8">
    <source>
        <dbReference type="Proteomes" id="UP000260025"/>
    </source>
</evidence>
<keyword evidence="5 6" id="KW-0233">DNA recombination</keyword>
<dbReference type="PANTHER" id="PTHR33217">
    <property type="entry name" value="TRANSPOSASE FOR INSERTION SEQUENCE ELEMENT IS1081"/>
    <property type="match status" value="1"/>
</dbReference>
<dbReference type="AlphaFoldDB" id="A0A3E2V5L4"/>
<evidence type="ECO:0000256" key="4">
    <source>
        <dbReference type="ARBA" id="ARBA00023125"/>
    </source>
</evidence>
<organism evidence="7 8">
    <name type="scientific">Clostridium innocuum</name>
    <dbReference type="NCBI Taxonomy" id="1522"/>
    <lineage>
        <taxon>Bacteria</taxon>
        <taxon>Bacillati</taxon>
        <taxon>Bacillota</taxon>
        <taxon>Clostridia</taxon>
        <taxon>Eubacteriales</taxon>
        <taxon>Clostridiaceae</taxon>
        <taxon>Clostridium</taxon>
    </lineage>
</organism>
<comment type="caution">
    <text evidence="7">The sequence shown here is derived from an EMBL/GenBank/DDBJ whole genome shotgun (WGS) entry which is preliminary data.</text>
</comment>
<dbReference type="OrthoDB" id="9779930at2"/>
<evidence type="ECO:0000256" key="5">
    <source>
        <dbReference type="ARBA" id="ARBA00023172"/>
    </source>
</evidence>
<dbReference type="GO" id="GO:0006313">
    <property type="term" value="P:DNA transposition"/>
    <property type="evidence" value="ECO:0007669"/>
    <property type="project" value="UniProtKB-UniRule"/>
</dbReference>